<protein>
    <submittedName>
        <fullName evidence="2">Fatty acid cistrans isomerase</fullName>
    </submittedName>
</protein>
<dbReference type="EMBL" id="CP001798">
    <property type="protein sequence ID" value="ADE15975.1"/>
    <property type="molecule type" value="Genomic_DNA"/>
</dbReference>
<sequence length="775" mass="89261">MPSQPLWVLPKALLCLLLLTLSAYAETNRETPSYQKHIFPIFEQKCVACHSCYDAPCQLKLKTSKGLDRGASKQPVYNGIRTEAVEPTRLTIDANSTAGWRDKGFFSVIDGTEGPETSLLYRMLLLGRSQSFEPNSKLPEDIKLGLKRENVCPTSEEFNDYAKHHPYEGMPLATTGLTDEELTTIRRWLQAGAPQEPPKINLSEAEQSAINQWEALLNKKDNRSRLVARWLYEHLFLAHLYFEDHADKQHFFELVRSYTPPGEPIKIVATRRPNDAPKNPFWYRLRPLIGTIVHKSHITYPLSEKKLNRVNKLFFSDSWRVEQLPDYSDEGAANPFATFAAIPPRARYQFMLDNAEYFVRTFIRGPVCRGQFATDVIRDHFWTFFQDPDHDLYLTDDDYQAKITPLLTTPGQNGDLLSMGPQWLSYQDKRNNYLGFRQQAYLKTKPQGPSLKDIWNGDGHNSNAALTVFRHFDNSSVKRGLLGAFPKTVWIMDYPLFERSYYELVVNFDVFGNVSHQLQTRLYFDLIRNGAEQNFLRWLPPQSREQYLNDWYQDTGQLKLFLSYASIDKTSPTAVAFHSQYPKKEFLKQLLPYLGAIAGPKDVINRCSKKECRRTGSSLFAQRVDKALTILVGPTAKDLPVINFLPEMSLLCIYSEQGEREIYSLVRNRMHTNVAFIAGEKLRYLPERDTLTISPGILGSYPNFAFNIAEKELGDFVSALNSSKDEESFTQIIERWGIRRTHEDFWSLVSDFTFYLEETLPLEAGILDLNRYQNL</sequence>
<gene>
    <name evidence="2" type="ordered locus">Nhal_2913</name>
</gene>
<dbReference type="InterPro" id="IPR010706">
    <property type="entry name" value="Fatty_acid_cis-trans_isomerase"/>
</dbReference>
<name>D5BYI7_NITHN</name>
<accession>D5BYI7</accession>
<dbReference type="HOGENOM" id="CLU_380276_0_0_6"/>
<reference evidence="3" key="1">
    <citation type="submission" date="2010-04" db="EMBL/GenBank/DDBJ databases">
        <title>Complete genome sequence of Nitrosococcus halophilus Nc4, a salt-adapted, aerobic obligate ammonia-oxidizing sulfur purple bacterium.</title>
        <authorList>
            <consortium name="US DOE Joint Genome Institute"/>
            <person name="Campbell M.A."/>
            <person name="Malfatti S.A."/>
            <person name="Chain P.S.G."/>
            <person name="Heidelberg J.F."/>
            <person name="Ward B.B."/>
            <person name="Klotz M.G."/>
        </authorList>
    </citation>
    <scope>NUCLEOTIDE SEQUENCE [LARGE SCALE GENOMIC DNA]</scope>
    <source>
        <strain evidence="3">Nc4</strain>
    </source>
</reference>
<dbReference type="AlphaFoldDB" id="D5BYI7"/>
<dbReference type="OrthoDB" id="9809746at2"/>
<proteinExistence type="predicted"/>
<dbReference type="GO" id="GO:0016853">
    <property type="term" value="F:isomerase activity"/>
    <property type="evidence" value="ECO:0007669"/>
    <property type="project" value="UniProtKB-KW"/>
</dbReference>
<keyword evidence="1" id="KW-0732">Signal</keyword>
<dbReference type="Pfam" id="PF06934">
    <property type="entry name" value="CTI"/>
    <property type="match status" value="1"/>
</dbReference>
<keyword evidence="3" id="KW-1185">Reference proteome</keyword>
<organism evidence="2 3">
    <name type="scientific">Nitrosococcus halophilus (strain Nc4)</name>
    <dbReference type="NCBI Taxonomy" id="472759"/>
    <lineage>
        <taxon>Bacteria</taxon>
        <taxon>Pseudomonadati</taxon>
        <taxon>Pseudomonadota</taxon>
        <taxon>Gammaproteobacteria</taxon>
        <taxon>Chromatiales</taxon>
        <taxon>Chromatiaceae</taxon>
        <taxon>Nitrosococcus</taxon>
    </lineage>
</organism>
<evidence type="ECO:0000313" key="3">
    <source>
        <dbReference type="Proteomes" id="UP000001844"/>
    </source>
</evidence>
<dbReference type="eggNOG" id="ENOG502Z7N8">
    <property type="taxonomic scope" value="Bacteria"/>
</dbReference>
<dbReference type="RefSeq" id="WP_013033827.1">
    <property type="nucleotide sequence ID" value="NC_013960.1"/>
</dbReference>
<evidence type="ECO:0000256" key="1">
    <source>
        <dbReference type="SAM" id="SignalP"/>
    </source>
</evidence>
<dbReference type="STRING" id="472759.Nhal_2913"/>
<feature type="signal peptide" evidence="1">
    <location>
        <begin position="1"/>
        <end position="25"/>
    </location>
</feature>
<dbReference type="Proteomes" id="UP000001844">
    <property type="component" value="Chromosome"/>
</dbReference>
<keyword evidence="2" id="KW-0413">Isomerase</keyword>
<dbReference type="KEGG" id="nhl:Nhal_2913"/>
<evidence type="ECO:0000313" key="2">
    <source>
        <dbReference type="EMBL" id="ADE15975.1"/>
    </source>
</evidence>
<feature type="chain" id="PRO_5003069749" evidence="1">
    <location>
        <begin position="26"/>
        <end position="775"/>
    </location>
</feature>